<name>C6L9M7_9FIRM</name>
<dbReference type="Proteomes" id="UP000005561">
    <property type="component" value="Unassembled WGS sequence"/>
</dbReference>
<keyword evidence="1" id="KW-0812">Transmembrane</keyword>
<keyword evidence="1" id="KW-1133">Transmembrane helix</keyword>
<evidence type="ECO:0000256" key="1">
    <source>
        <dbReference type="SAM" id="Phobius"/>
    </source>
</evidence>
<organism evidence="2 3">
    <name type="scientific">Marvinbryantia formatexigens DSM 14469</name>
    <dbReference type="NCBI Taxonomy" id="478749"/>
    <lineage>
        <taxon>Bacteria</taxon>
        <taxon>Bacillati</taxon>
        <taxon>Bacillota</taxon>
        <taxon>Clostridia</taxon>
        <taxon>Lachnospirales</taxon>
        <taxon>Lachnospiraceae</taxon>
        <taxon>Marvinbryantia</taxon>
    </lineage>
</organism>
<comment type="caution">
    <text evidence="2">The sequence shown here is derived from an EMBL/GenBank/DDBJ whole genome shotgun (WGS) entry which is preliminary data.</text>
</comment>
<evidence type="ECO:0000313" key="3">
    <source>
        <dbReference type="Proteomes" id="UP000005561"/>
    </source>
</evidence>
<protein>
    <submittedName>
        <fullName evidence="2">Uncharacterized protein</fullName>
    </submittedName>
</protein>
<keyword evidence="1" id="KW-0472">Membrane</keyword>
<reference evidence="2" key="1">
    <citation type="submission" date="2009-07" db="EMBL/GenBank/DDBJ databases">
        <authorList>
            <person name="Weinstock G."/>
            <person name="Sodergren E."/>
            <person name="Clifton S."/>
            <person name="Fulton L."/>
            <person name="Fulton B."/>
            <person name="Courtney L."/>
            <person name="Fronick C."/>
            <person name="Harrison M."/>
            <person name="Strong C."/>
            <person name="Farmer C."/>
            <person name="Delahaunty K."/>
            <person name="Markovic C."/>
            <person name="Hall O."/>
            <person name="Minx P."/>
            <person name="Tomlinson C."/>
            <person name="Mitreva M."/>
            <person name="Nelson J."/>
            <person name="Hou S."/>
            <person name="Wollam A."/>
            <person name="Pepin K.H."/>
            <person name="Johnson M."/>
            <person name="Bhonagiri V."/>
            <person name="Nash W.E."/>
            <person name="Warren W."/>
            <person name="Chinwalla A."/>
            <person name="Mardis E.R."/>
            <person name="Wilson R.K."/>
        </authorList>
    </citation>
    <scope>NUCLEOTIDE SEQUENCE [LARGE SCALE GENOMIC DNA]</scope>
    <source>
        <strain evidence="2">DSM 14469</strain>
    </source>
</reference>
<dbReference type="EMBL" id="ACCL02000001">
    <property type="protein sequence ID" value="EET62966.1"/>
    <property type="molecule type" value="Genomic_DNA"/>
</dbReference>
<keyword evidence="3" id="KW-1185">Reference proteome</keyword>
<gene>
    <name evidence="2" type="ORF">BRYFOR_05317</name>
</gene>
<sequence length="55" mass="6771">MGSFIKNCKLPISLLFYFFIRIRFGILLPPFSLMPLLYHLYFYVLFYLRFCFISF</sequence>
<proteinExistence type="predicted"/>
<dbReference type="AlphaFoldDB" id="C6L9M7"/>
<accession>C6L9M7</accession>
<feature type="transmembrane region" description="Helical" evidence="1">
    <location>
        <begin position="36"/>
        <end position="53"/>
    </location>
</feature>
<evidence type="ECO:0000313" key="2">
    <source>
        <dbReference type="EMBL" id="EET62966.1"/>
    </source>
</evidence>